<dbReference type="PANTHER" id="PTHR12137">
    <property type="entry name" value="CARBOHYDRATE SULFOTRANSFERASE"/>
    <property type="match status" value="1"/>
</dbReference>
<evidence type="ECO:0000256" key="5">
    <source>
        <dbReference type="ARBA" id="ARBA00023034"/>
    </source>
</evidence>
<evidence type="ECO:0000256" key="6">
    <source>
        <dbReference type="ARBA" id="ARBA00023136"/>
    </source>
</evidence>
<evidence type="ECO:0000256" key="7">
    <source>
        <dbReference type="ARBA" id="ARBA00023180"/>
    </source>
</evidence>
<dbReference type="RefSeq" id="WP_201659032.1">
    <property type="nucleotide sequence ID" value="NZ_JAEQNC010000007.1"/>
</dbReference>
<dbReference type="PANTHER" id="PTHR12137:SF54">
    <property type="entry name" value="CARBOHYDRATE SULFOTRANSFERASE"/>
    <property type="match status" value="1"/>
</dbReference>
<keyword evidence="2" id="KW-0808">Transferase</keyword>
<evidence type="ECO:0000256" key="1">
    <source>
        <dbReference type="ARBA" id="ARBA00004323"/>
    </source>
</evidence>
<dbReference type="GO" id="GO:0016020">
    <property type="term" value="C:membrane"/>
    <property type="evidence" value="ECO:0007669"/>
    <property type="project" value="InterPro"/>
</dbReference>
<dbReference type="Gene3D" id="3.40.50.300">
    <property type="entry name" value="P-loop containing nucleotide triphosphate hydrolases"/>
    <property type="match status" value="1"/>
</dbReference>
<organism evidence="8 9">
    <name type="scientific">Rhizobium setariae</name>
    <dbReference type="NCBI Taxonomy" id="2801340"/>
    <lineage>
        <taxon>Bacteria</taxon>
        <taxon>Pseudomonadati</taxon>
        <taxon>Pseudomonadota</taxon>
        <taxon>Alphaproteobacteria</taxon>
        <taxon>Hyphomicrobiales</taxon>
        <taxon>Rhizobiaceae</taxon>
        <taxon>Rhizobium/Agrobacterium group</taxon>
        <taxon>Rhizobium</taxon>
    </lineage>
</organism>
<keyword evidence="7" id="KW-0325">Glycoprotein</keyword>
<comment type="subcellular location">
    <subcellularLocation>
        <location evidence="1">Golgi apparatus membrane</location>
        <topology evidence="1">Single-pass type II membrane protein</topology>
    </subcellularLocation>
</comment>
<proteinExistence type="predicted"/>
<keyword evidence="6" id="KW-0472">Membrane</keyword>
<dbReference type="GO" id="GO:0008146">
    <property type="term" value="F:sulfotransferase activity"/>
    <property type="evidence" value="ECO:0007669"/>
    <property type="project" value="InterPro"/>
</dbReference>
<evidence type="ECO:0000256" key="4">
    <source>
        <dbReference type="ARBA" id="ARBA00022989"/>
    </source>
</evidence>
<protein>
    <submittedName>
        <fullName evidence="8">Sulfotransferase family 2 domain-containing protein</fullName>
    </submittedName>
</protein>
<keyword evidence="9" id="KW-1185">Reference proteome</keyword>
<dbReference type="GO" id="GO:0016051">
    <property type="term" value="P:carbohydrate biosynthetic process"/>
    <property type="evidence" value="ECO:0007669"/>
    <property type="project" value="InterPro"/>
</dbReference>
<evidence type="ECO:0000313" key="9">
    <source>
        <dbReference type="Proteomes" id="UP000633219"/>
    </source>
</evidence>
<evidence type="ECO:0000256" key="3">
    <source>
        <dbReference type="ARBA" id="ARBA00022692"/>
    </source>
</evidence>
<dbReference type="SUPFAM" id="SSF52540">
    <property type="entry name" value="P-loop containing nucleoside triphosphate hydrolases"/>
    <property type="match status" value="1"/>
</dbReference>
<dbReference type="Pfam" id="PF03567">
    <property type="entry name" value="Sulfotransfer_2"/>
    <property type="match status" value="1"/>
</dbReference>
<dbReference type="EMBL" id="JAEQNC010000007">
    <property type="protein sequence ID" value="MBL0373107.1"/>
    <property type="molecule type" value="Genomic_DNA"/>
</dbReference>
<dbReference type="InterPro" id="IPR005331">
    <property type="entry name" value="Sulfotransferase"/>
</dbReference>
<name>A0A936YUE2_9HYPH</name>
<evidence type="ECO:0000313" key="8">
    <source>
        <dbReference type="EMBL" id="MBL0373107.1"/>
    </source>
</evidence>
<keyword evidence="3" id="KW-0812">Transmembrane</keyword>
<dbReference type="InterPro" id="IPR027417">
    <property type="entry name" value="P-loop_NTPase"/>
</dbReference>
<accession>A0A936YUE2</accession>
<dbReference type="Proteomes" id="UP000633219">
    <property type="component" value="Unassembled WGS sequence"/>
</dbReference>
<comment type="caution">
    <text evidence="8">The sequence shown here is derived from an EMBL/GenBank/DDBJ whole genome shotgun (WGS) entry which is preliminary data.</text>
</comment>
<keyword evidence="4" id="KW-1133">Transmembrane helix</keyword>
<sequence>MIVNDIHKFVFVHVPKAAGTSIRAALRDIDGLNRMPVKATGTKHETPTEMLARLNLQMSDRMPSRSKAAGSINEYLFFCFVRNPWARFCSLHKYLRMAEIAKAHPVPADVNEFAGQLGAREPWVMNLHSIKPQTSYACEPVSFVGRYETLKEDFQTISLRIGIEPVLPHRNESGSYQEDYRTLLTSNSVDIIADFFKSDVEAFDYKFEEA</sequence>
<keyword evidence="5" id="KW-0333">Golgi apparatus</keyword>
<reference evidence="8" key="1">
    <citation type="submission" date="2021-01" db="EMBL/GenBank/DDBJ databases">
        <title>Rhizobium sp. strain KVB221 16S ribosomal RNA gene Genome sequencing and assembly.</title>
        <authorList>
            <person name="Kang M."/>
        </authorList>
    </citation>
    <scope>NUCLEOTIDE SEQUENCE</scope>
    <source>
        <strain evidence="8">KVB221</strain>
    </source>
</reference>
<gene>
    <name evidence="8" type="ORF">JJB09_13815</name>
</gene>
<dbReference type="AlphaFoldDB" id="A0A936YUE2"/>
<dbReference type="InterPro" id="IPR018011">
    <property type="entry name" value="Carb_sulfotrans_8-10"/>
</dbReference>
<evidence type="ECO:0000256" key="2">
    <source>
        <dbReference type="ARBA" id="ARBA00022679"/>
    </source>
</evidence>